<dbReference type="CDD" id="cd06558">
    <property type="entry name" value="crotonase-like"/>
    <property type="match status" value="1"/>
</dbReference>
<proteinExistence type="predicted"/>
<dbReference type="GO" id="GO:0006574">
    <property type="term" value="P:L-valine catabolic process"/>
    <property type="evidence" value="ECO:0007669"/>
    <property type="project" value="TreeGrafter"/>
</dbReference>
<dbReference type="Pfam" id="PF16113">
    <property type="entry name" value="ECH_2"/>
    <property type="match status" value="1"/>
</dbReference>
<dbReference type="GO" id="GO:0003860">
    <property type="term" value="F:3-hydroxyisobutyryl-CoA hydrolase activity"/>
    <property type="evidence" value="ECO:0007669"/>
    <property type="project" value="UniProtKB-EC"/>
</dbReference>
<dbReference type="GO" id="GO:0005829">
    <property type="term" value="C:cytosol"/>
    <property type="evidence" value="ECO:0007669"/>
    <property type="project" value="TreeGrafter"/>
</dbReference>
<comment type="catalytic activity">
    <reaction evidence="1">
        <text>3-hydroxy-2-methylpropanoyl-CoA + H2O = 3-hydroxy-2-methylpropanoate + CoA + H(+)</text>
        <dbReference type="Rhea" id="RHEA:20888"/>
        <dbReference type="ChEBI" id="CHEBI:11805"/>
        <dbReference type="ChEBI" id="CHEBI:15377"/>
        <dbReference type="ChEBI" id="CHEBI:15378"/>
        <dbReference type="ChEBI" id="CHEBI:57287"/>
        <dbReference type="ChEBI" id="CHEBI:57340"/>
        <dbReference type="EC" id="3.1.2.4"/>
    </reaction>
</comment>
<dbReference type="OrthoDB" id="9790967at2"/>
<dbReference type="Proteomes" id="UP000037848">
    <property type="component" value="Unassembled WGS sequence"/>
</dbReference>
<evidence type="ECO:0000256" key="3">
    <source>
        <dbReference type="ARBA" id="ARBA00022801"/>
    </source>
</evidence>
<reference evidence="5 6" key="1">
    <citation type="submission" date="2015-08" db="EMBL/GenBank/DDBJ databases">
        <title>Draft Genome Sequence of Pseudoalteromonas porphyrae UCD-SED14.</title>
        <authorList>
            <person name="Coil D.A."/>
            <person name="Jospin G."/>
            <person name="Lee R.D."/>
            <person name="Eisen J.A."/>
        </authorList>
    </citation>
    <scope>NUCLEOTIDE SEQUENCE [LARGE SCALE GENOMIC DNA]</scope>
    <source>
        <strain evidence="5 6">UCD-SED14</strain>
    </source>
</reference>
<dbReference type="InterPro" id="IPR032259">
    <property type="entry name" value="HIBYL-CoA-H"/>
</dbReference>
<keyword evidence="3" id="KW-0378">Hydrolase</keyword>
<dbReference type="PANTHER" id="PTHR43176:SF3">
    <property type="entry name" value="3-HYDROXYISOBUTYRYL-COA HYDROLASE, MITOCHONDRIAL"/>
    <property type="match status" value="1"/>
</dbReference>
<dbReference type="InterPro" id="IPR045004">
    <property type="entry name" value="ECH_dom"/>
</dbReference>
<feature type="domain" description="Enoyl-CoA hydratase/isomerase" evidence="4">
    <location>
        <begin position="28"/>
        <end position="364"/>
    </location>
</feature>
<dbReference type="InterPro" id="IPR029045">
    <property type="entry name" value="ClpP/crotonase-like_dom_sf"/>
</dbReference>
<dbReference type="NCBIfam" id="NF004127">
    <property type="entry name" value="PRK05617.1"/>
    <property type="match status" value="1"/>
</dbReference>
<evidence type="ECO:0000259" key="4">
    <source>
        <dbReference type="Pfam" id="PF16113"/>
    </source>
</evidence>
<comment type="caution">
    <text evidence="5">The sequence shown here is derived from an EMBL/GenBank/DDBJ whole genome shotgun (WGS) entry which is preliminary data.</text>
</comment>
<name>A0A0N0M0R1_9GAMM</name>
<protein>
    <recommendedName>
        <fullName evidence="2">3-hydroxyisobutyryl-CoA hydrolase</fullName>
        <ecNumber evidence="2">3.1.2.4</ecNumber>
    </recommendedName>
</protein>
<dbReference type="PANTHER" id="PTHR43176">
    <property type="entry name" value="3-HYDROXYISOBUTYRYL-COA HYDROLASE-RELATED"/>
    <property type="match status" value="1"/>
</dbReference>
<evidence type="ECO:0000256" key="1">
    <source>
        <dbReference type="ARBA" id="ARBA00001709"/>
    </source>
</evidence>
<gene>
    <name evidence="5" type="ORF">ADS77_06670</name>
</gene>
<keyword evidence="6" id="KW-1185">Reference proteome</keyword>
<dbReference type="STRING" id="187330.AMS58_03705"/>
<dbReference type="EMBL" id="LHPH01000005">
    <property type="protein sequence ID" value="KPH64358.1"/>
    <property type="molecule type" value="Genomic_DNA"/>
</dbReference>
<accession>A0A0N0M0R1</accession>
<dbReference type="PATRIC" id="fig|187330.3.peg.3315"/>
<dbReference type="RefSeq" id="WP_054453508.1">
    <property type="nucleotide sequence ID" value="NZ_LHPH01000005.1"/>
</dbReference>
<evidence type="ECO:0000313" key="6">
    <source>
        <dbReference type="Proteomes" id="UP000037848"/>
    </source>
</evidence>
<dbReference type="EC" id="3.1.2.4" evidence="2"/>
<sequence length="381" mass="41799">MVELTLLNTQDAPVVFETARAENGSLIGFATLNAPKSLNALNFDMIKLLEPQLIAWADDSNIAMVILKGAGEKAFCAGGDVVSLHNAMKTGEPANLIEDFFTQEYRLDHLIHCYDKPILVWGNGIVMGGGLGLMAGASHRVVTETSRIAMPELTIGLYPDVGGSYFLHKMPQHVGLFLGLTAASINCDDAMFVSLADHYVKADKYDSMIDQLAAIKWGKTAALNHDKLTTLLTELDNISGRMPKGNVKANLATIQKLAEFTDLKEKVNYILNLDTDDVWITRAQKSLKHGCPLSCALVERQLANSKGKSLGECFQMELAMSVRCGEVGEFQEGIRALLIDKDGAPNWQFKTIEQLPAQLIESFFTARWDNDSHPLKQLTQG</sequence>
<dbReference type="AlphaFoldDB" id="A0A0N0M0R1"/>
<evidence type="ECO:0000256" key="2">
    <source>
        <dbReference type="ARBA" id="ARBA00011915"/>
    </source>
</evidence>
<dbReference type="Gene3D" id="3.90.226.10">
    <property type="entry name" value="2-enoyl-CoA Hydratase, Chain A, domain 1"/>
    <property type="match status" value="1"/>
</dbReference>
<dbReference type="SUPFAM" id="SSF52096">
    <property type="entry name" value="ClpP/crotonase"/>
    <property type="match status" value="1"/>
</dbReference>
<evidence type="ECO:0000313" key="5">
    <source>
        <dbReference type="EMBL" id="KPH64358.1"/>
    </source>
</evidence>
<organism evidence="5 6">
    <name type="scientific">Pseudoalteromonas porphyrae</name>
    <dbReference type="NCBI Taxonomy" id="187330"/>
    <lineage>
        <taxon>Bacteria</taxon>
        <taxon>Pseudomonadati</taxon>
        <taxon>Pseudomonadota</taxon>
        <taxon>Gammaproteobacteria</taxon>
        <taxon>Alteromonadales</taxon>
        <taxon>Pseudoalteromonadaceae</taxon>
        <taxon>Pseudoalteromonas</taxon>
    </lineage>
</organism>